<dbReference type="OrthoDB" id="9776669at2"/>
<keyword evidence="1" id="KW-1133">Transmembrane helix</keyword>
<proteinExistence type="predicted"/>
<comment type="caution">
    <text evidence="2">The sequence shown here is derived from an EMBL/GenBank/DDBJ whole genome shotgun (WGS) entry which is preliminary data.</text>
</comment>
<feature type="transmembrane region" description="Helical" evidence="1">
    <location>
        <begin position="182"/>
        <end position="205"/>
    </location>
</feature>
<sequence length="258" mass="28812">MLFDLPSYISGPAIILSLCFFALGGLSLVRRLVLPRLLIQNHDSEFSGAMLQSVMVFYGLAVALIAVSVWQTYSDVSKIRSQEATALAALYRDMSGYPEPVRSQFQKELRDYVDYTIHKAWPLQQHGQVPVDGVEMLNHLQTILVTFEPATEGQKLLHGETLRAYNGMIQARRLRLDAVGTALAPVMWVVIVVGAMIALSASFFFKVEDIRLHGIQVLLLASFIGLVIFMIFALDRPFRGDLGLGPAPYQLIYDHLMK</sequence>
<feature type="transmembrane region" description="Helical" evidence="1">
    <location>
        <begin position="217"/>
        <end position="234"/>
    </location>
</feature>
<protein>
    <recommendedName>
        <fullName evidence="4">DUF4239 domain-containing protein</fullName>
    </recommendedName>
</protein>
<dbReference type="Pfam" id="PF14023">
    <property type="entry name" value="Bestrophin-like"/>
    <property type="match status" value="1"/>
</dbReference>
<evidence type="ECO:0000313" key="3">
    <source>
        <dbReference type="Proteomes" id="UP000003688"/>
    </source>
</evidence>
<gene>
    <name evidence="2" type="ORF">Cflav_PD3922</name>
</gene>
<dbReference type="RefSeq" id="WP_007414789.1">
    <property type="nucleotide sequence ID" value="NZ_ABOX02000011.1"/>
</dbReference>
<dbReference type="STRING" id="320771.Cflav_PD3922"/>
<feature type="transmembrane region" description="Helical" evidence="1">
    <location>
        <begin position="54"/>
        <end position="73"/>
    </location>
</feature>
<keyword evidence="1" id="KW-0812">Transmembrane</keyword>
<keyword evidence="3" id="KW-1185">Reference proteome</keyword>
<organism evidence="2 3">
    <name type="scientific">Pedosphaera parvula (strain Ellin514)</name>
    <dbReference type="NCBI Taxonomy" id="320771"/>
    <lineage>
        <taxon>Bacteria</taxon>
        <taxon>Pseudomonadati</taxon>
        <taxon>Verrucomicrobiota</taxon>
        <taxon>Pedosphaerae</taxon>
        <taxon>Pedosphaerales</taxon>
        <taxon>Pedosphaeraceae</taxon>
        <taxon>Pedosphaera</taxon>
    </lineage>
</organism>
<accession>B9XG43</accession>
<keyword evidence="1" id="KW-0472">Membrane</keyword>
<name>B9XG43_PEDPL</name>
<evidence type="ECO:0000256" key="1">
    <source>
        <dbReference type="SAM" id="Phobius"/>
    </source>
</evidence>
<feature type="transmembrane region" description="Helical" evidence="1">
    <location>
        <begin position="12"/>
        <end position="33"/>
    </location>
</feature>
<dbReference type="InterPro" id="IPR025333">
    <property type="entry name" value="DUF4239"/>
</dbReference>
<evidence type="ECO:0000313" key="2">
    <source>
        <dbReference type="EMBL" id="EEF61205.1"/>
    </source>
</evidence>
<evidence type="ECO:0008006" key="4">
    <source>
        <dbReference type="Google" id="ProtNLM"/>
    </source>
</evidence>
<dbReference type="EMBL" id="ABOX02000011">
    <property type="protein sequence ID" value="EEF61205.1"/>
    <property type="molecule type" value="Genomic_DNA"/>
</dbReference>
<reference evidence="2 3" key="1">
    <citation type="journal article" date="2011" name="J. Bacteriol.">
        <title>Genome sequence of 'Pedosphaera parvula' Ellin514, an aerobic Verrucomicrobial isolate from pasture soil.</title>
        <authorList>
            <person name="Kant R."/>
            <person name="van Passel M.W."/>
            <person name="Sangwan P."/>
            <person name="Palva A."/>
            <person name="Lucas S."/>
            <person name="Copeland A."/>
            <person name="Lapidus A."/>
            <person name="Glavina Del Rio T."/>
            <person name="Dalin E."/>
            <person name="Tice H."/>
            <person name="Bruce D."/>
            <person name="Goodwin L."/>
            <person name="Pitluck S."/>
            <person name="Chertkov O."/>
            <person name="Larimer F.W."/>
            <person name="Land M.L."/>
            <person name="Hauser L."/>
            <person name="Brettin T.S."/>
            <person name="Detter J.C."/>
            <person name="Han S."/>
            <person name="de Vos W.M."/>
            <person name="Janssen P.H."/>
            <person name="Smidt H."/>
        </authorList>
    </citation>
    <scope>NUCLEOTIDE SEQUENCE [LARGE SCALE GENOMIC DNA]</scope>
    <source>
        <strain evidence="2 3">Ellin514</strain>
    </source>
</reference>
<dbReference type="Proteomes" id="UP000003688">
    <property type="component" value="Unassembled WGS sequence"/>
</dbReference>
<dbReference type="AlphaFoldDB" id="B9XG43"/>